<dbReference type="Pfam" id="PF03144">
    <property type="entry name" value="GTP_EFTU_D2"/>
    <property type="match status" value="1"/>
</dbReference>
<dbReference type="InterPro" id="IPR050100">
    <property type="entry name" value="TRAFAC_GTPase_members"/>
</dbReference>
<dbReference type="FunFam" id="2.40.30.10:FF:000003">
    <property type="entry name" value="Elongation factor 1-alpha"/>
    <property type="match status" value="1"/>
</dbReference>
<dbReference type="NCBIfam" id="NF008969">
    <property type="entry name" value="PRK12317.1"/>
    <property type="match status" value="1"/>
</dbReference>
<evidence type="ECO:0000256" key="4">
    <source>
        <dbReference type="ARBA" id="ARBA00022741"/>
    </source>
</evidence>
<dbReference type="Pfam" id="PF00009">
    <property type="entry name" value="GTP_EFTU"/>
    <property type="match status" value="1"/>
</dbReference>
<dbReference type="SUPFAM" id="SSF50447">
    <property type="entry name" value="Translation proteins"/>
    <property type="match status" value="1"/>
</dbReference>
<dbReference type="InterPro" id="IPR004161">
    <property type="entry name" value="EFTu-like_2"/>
</dbReference>
<evidence type="ECO:0000256" key="1">
    <source>
        <dbReference type="ARBA" id="ARBA00004496"/>
    </source>
</evidence>
<dbReference type="NCBIfam" id="TIGR00483">
    <property type="entry name" value="EF-1_alpha"/>
    <property type="match status" value="1"/>
</dbReference>
<keyword evidence="7" id="KW-0342">GTP-binding</keyword>
<dbReference type="SUPFAM" id="SSF50465">
    <property type="entry name" value="EF-Tu/eEF-1alpha/eIF2-gamma C-terminal domain"/>
    <property type="match status" value="1"/>
</dbReference>
<dbReference type="FunFam" id="2.40.30.10:FF:000005">
    <property type="entry name" value="Elongation factor 1-alpha"/>
    <property type="match status" value="1"/>
</dbReference>
<sequence length="638" mass="70432">MGKEKKRISIVIIGHVDSGKSTSSGHLIYKCGGIERRMIEKFEKEADEIGKGSFKYAWVMDKVKASRERGSFKYAWVMDKVKASRERGMTVDISLCKFETEASDVTIIDAPGHRDFIKNMITGTAQADCAVLVVSASVGEFEAGISKNGQTREHALLAYTLGLKQMIVAINKMDMTKPSFSEARFNEIKTEVSAYIKRIGYQPESVAFVPISGWLGDNMIEPSVNMPWYKGWSVERKEGTATGQTLLEALDAIVPPHRQTDKPLRLPLQDVYRIGGIGTVPVGRVETGILKTNMIVSFAPSNVSGDVRSIEMHHTELDEALPGDNVGFNIRGVSVKELRRGYVCSDARNDPAQETSSFIAQVIVLNHPGQIAQGYTPVLDCHTSHIACKFAELISKIDRRSGKVIEEAPQYIKSGEAAIVKLIPTRPMCVEKFADYPPLGRFAVRDMRQTVAVGIIKDVERKPAASGKVAKVAVTSVECKNNGWPLSESGTTQTNWTGTWHGVLEAYPEAEQGSGWNVTLEIGPYPMTDGACTIWRSTLLENNIRQGLKDYRFCRGRGADDLFIDEGSGVTISAQWINDVLVSPFKYKGVFAVSSMRMRGDVLEEEILITEDKPGIEDVVVSIRANSIHLMKMRRISA</sequence>
<dbReference type="GO" id="GO:0003924">
    <property type="term" value="F:GTPase activity"/>
    <property type="evidence" value="ECO:0007669"/>
    <property type="project" value="InterPro"/>
</dbReference>
<accession>A0A818Q5M7</accession>
<dbReference type="GO" id="GO:0003746">
    <property type="term" value="F:translation elongation factor activity"/>
    <property type="evidence" value="ECO:0007669"/>
    <property type="project" value="UniProtKB-KW"/>
</dbReference>
<dbReference type="InterPro" id="IPR027417">
    <property type="entry name" value="P-loop_NTPase"/>
</dbReference>
<dbReference type="InterPro" id="IPR000795">
    <property type="entry name" value="T_Tr_GTP-bd_dom"/>
</dbReference>
<dbReference type="SUPFAM" id="SSF52540">
    <property type="entry name" value="P-loop containing nucleoside triphosphate hydrolases"/>
    <property type="match status" value="1"/>
</dbReference>
<dbReference type="Proteomes" id="UP000663833">
    <property type="component" value="Unassembled WGS sequence"/>
</dbReference>
<evidence type="ECO:0000259" key="8">
    <source>
        <dbReference type="PROSITE" id="PS51722"/>
    </source>
</evidence>
<dbReference type="CDD" id="cd03693">
    <property type="entry name" value="EF1_alpha_II"/>
    <property type="match status" value="1"/>
</dbReference>
<proteinExistence type="inferred from homology"/>
<dbReference type="InterPro" id="IPR009001">
    <property type="entry name" value="Transl_elong_EF1A/Init_IF2_C"/>
</dbReference>
<keyword evidence="3" id="KW-0963">Cytoplasm</keyword>
<dbReference type="GO" id="GO:0005525">
    <property type="term" value="F:GTP binding"/>
    <property type="evidence" value="ECO:0007669"/>
    <property type="project" value="UniProtKB-KW"/>
</dbReference>
<comment type="subcellular location">
    <subcellularLocation>
        <location evidence="1">Cytoplasm</location>
    </subcellularLocation>
</comment>
<evidence type="ECO:0000256" key="5">
    <source>
        <dbReference type="ARBA" id="ARBA00022768"/>
    </source>
</evidence>
<dbReference type="EMBL" id="CAJNYD010004787">
    <property type="protein sequence ID" value="CAF3631957.1"/>
    <property type="molecule type" value="Genomic_DNA"/>
</dbReference>
<dbReference type="PRINTS" id="PR00315">
    <property type="entry name" value="ELONGATNFCT"/>
</dbReference>
<dbReference type="PANTHER" id="PTHR23115">
    <property type="entry name" value="TRANSLATION FACTOR"/>
    <property type="match status" value="1"/>
</dbReference>
<dbReference type="GO" id="GO:0005737">
    <property type="term" value="C:cytoplasm"/>
    <property type="evidence" value="ECO:0007669"/>
    <property type="project" value="UniProtKB-SubCell"/>
</dbReference>
<dbReference type="Gene3D" id="3.40.50.300">
    <property type="entry name" value="P-loop containing nucleotide triphosphate hydrolases"/>
    <property type="match status" value="2"/>
</dbReference>
<protein>
    <recommendedName>
        <fullName evidence="8">Tr-type G domain-containing protein</fullName>
    </recommendedName>
</protein>
<dbReference type="Gene3D" id="2.40.30.10">
    <property type="entry name" value="Translation factors"/>
    <property type="match status" value="2"/>
</dbReference>
<keyword evidence="6" id="KW-0648">Protein biosynthesis</keyword>
<dbReference type="Pfam" id="PF22594">
    <property type="entry name" value="GTP-eEF1A_C"/>
    <property type="match status" value="1"/>
</dbReference>
<evidence type="ECO:0000256" key="2">
    <source>
        <dbReference type="ARBA" id="ARBA00007249"/>
    </source>
</evidence>
<evidence type="ECO:0000256" key="7">
    <source>
        <dbReference type="ARBA" id="ARBA00023134"/>
    </source>
</evidence>
<dbReference type="FunFam" id="3.40.50.300:FF:000090">
    <property type="entry name" value="Elongation factor 1-alpha"/>
    <property type="match status" value="1"/>
</dbReference>
<reference evidence="9" key="1">
    <citation type="submission" date="2021-02" db="EMBL/GenBank/DDBJ databases">
        <authorList>
            <person name="Nowell W R."/>
        </authorList>
    </citation>
    <scope>NUCLEOTIDE SEQUENCE</scope>
</reference>
<evidence type="ECO:0000256" key="3">
    <source>
        <dbReference type="ARBA" id="ARBA00022490"/>
    </source>
</evidence>
<gene>
    <name evidence="9" type="ORF">LUA448_LOCUS31969</name>
</gene>
<dbReference type="InterPro" id="IPR004539">
    <property type="entry name" value="Transl_elong_EF1A_euk/arc"/>
</dbReference>
<keyword evidence="4" id="KW-0547">Nucleotide-binding</keyword>
<dbReference type="CDD" id="cd03705">
    <property type="entry name" value="EF1_alpha_III"/>
    <property type="match status" value="1"/>
</dbReference>
<evidence type="ECO:0000313" key="10">
    <source>
        <dbReference type="Proteomes" id="UP000663833"/>
    </source>
</evidence>
<name>A0A818Q5M7_9BILA</name>
<dbReference type="InterPro" id="IPR054696">
    <property type="entry name" value="GTP-eEF1A_C"/>
</dbReference>
<comment type="similarity">
    <text evidence="2">Belongs to the TRAFAC class translation factor GTPase superfamily. Classic translation factor GTPase family. EF-Tu/EF-1A subfamily.</text>
</comment>
<feature type="domain" description="Tr-type G" evidence="8">
    <location>
        <begin position="5"/>
        <end position="260"/>
    </location>
</feature>
<dbReference type="InterPro" id="IPR009000">
    <property type="entry name" value="Transl_B-barrel_sf"/>
</dbReference>
<dbReference type="CDD" id="cd01883">
    <property type="entry name" value="EF1_alpha"/>
    <property type="match status" value="1"/>
</dbReference>
<organism evidence="9 10">
    <name type="scientific">Rotaria socialis</name>
    <dbReference type="NCBI Taxonomy" id="392032"/>
    <lineage>
        <taxon>Eukaryota</taxon>
        <taxon>Metazoa</taxon>
        <taxon>Spiralia</taxon>
        <taxon>Gnathifera</taxon>
        <taxon>Rotifera</taxon>
        <taxon>Eurotatoria</taxon>
        <taxon>Bdelloidea</taxon>
        <taxon>Philodinida</taxon>
        <taxon>Philodinidae</taxon>
        <taxon>Rotaria</taxon>
    </lineage>
</organism>
<evidence type="ECO:0000256" key="6">
    <source>
        <dbReference type="ARBA" id="ARBA00022917"/>
    </source>
</evidence>
<dbReference type="PROSITE" id="PS51722">
    <property type="entry name" value="G_TR_2"/>
    <property type="match status" value="1"/>
</dbReference>
<evidence type="ECO:0000313" key="9">
    <source>
        <dbReference type="EMBL" id="CAF3631957.1"/>
    </source>
</evidence>
<comment type="caution">
    <text evidence="9">The sequence shown here is derived from an EMBL/GenBank/DDBJ whole genome shotgun (WGS) entry which is preliminary data.</text>
</comment>
<dbReference type="AlphaFoldDB" id="A0A818Q5M7"/>
<keyword evidence="5" id="KW-0251">Elongation factor</keyword>